<evidence type="ECO:0000256" key="10">
    <source>
        <dbReference type="ARBA" id="ARBA00030781"/>
    </source>
</evidence>
<comment type="function">
    <text evidence="6">Converts molybdopterin precursor Z into molybdopterin. This requires the incorporation of two sulfur atoms into precursor Z to generate a dithiolene group. The sulfur is provided by MoaD.</text>
</comment>
<keyword evidence="14" id="KW-1185">Reference proteome</keyword>
<comment type="subunit">
    <text evidence="7">Heterotetramer of 2 MoaD subunits and 2 MoaE subunits. Also stable as homodimer. The enzyme changes between these two forms during catalysis.</text>
</comment>
<keyword evidence="5" id="KW-0501">Molybdenum cofactor biosynthesis</keyword>
<evidence type="ECO:0000256" key="12">
    <source>
        <dbReference type="ARBA" id="ARBA00049878"/>
    </source>
</evidence>
<gene>
    <name evidence="13" type="ORF">RM533_03475</name>
</gene>
<evidence type="ECO:0000256" key="6">
    <source>
        <dbReference type="ARBA" id="ARBA00025448"/>
    </source>
</evidence>
<dbReference type="InterPro" id="IPR036563">
    <property type="entry name" value="MoaE_sf"/>
</dbReference>
<comment type="caution">
    <text evidence="13">The sequence shown here is derived from an EMBL/GenBank/DDBJ whole genome shotgun (WGS) entry which is preliminary data.</text>
</comment>
<evidence type="ECO:0000256" key="4">
    <source>
        <dbReference type="ARBA" id="ARBA00013858"/>
    </source>
</evidence>
<evidence type="ECO:0000313" key="13">
    <source>
        <dbReference type="EMBL" id="MDT0575242.1"/>
    </source>
</evidence>
<sequence>MPGEIALVVGAFDPAARLAGFAAEHRDAGAVASFLGQVRCGDDVGCGDDVDDGQALELLHYEPLTLPSMIALGEEAQKRWKLSGLLILHRIGIMCAGEPIVLVACAARHRRPALTAVDFLMDHLKSRVWFWKREKTATGWQWIEPREQDRTDLARWAPAAHS</sequence>
<evidence type="ECO:0000256" key="9">
    <source>
        <dbReference type="ARBA" id="ARBA00030407"/>
    </source>
</evidence>
<reference evidence="13 14" key="1">
    <citation type="submission" date="2023-09" db="EMBL/GenBank/DDBJ databases">
        <authorList>
            <person name="Rey-Velasco X."/>
        </authorList>
    </citation>
    <scope>NUCLEOTIDE SEQUENCE [LARGE SCALE GENOMIC DNA]</scope>
    <source>
        <strain evidence="13 14">F390</strain>
    </source>
</reference>
<dbReference type="PANTHER" id="PTHR23404">
    <property type="entry name" value="MOLYBDOPTERIN SYNTHASE RELATED"/>
    <property type="match status" value="1"/>
</dbReference>
<dbReference type="Gene3D" id="3.90.1170.40">
    <property type="entry name" value="Molybdopterin biosynthesis MoaE subunit"/>
    <property type="match status" value="1"/>
</dbReference>
<dbReference type="Proteomes" id="UP001259803">
    <property type="component" value="Unassembled WGS sequence"/>
</dbReference>
<evidence type="ECO:0000256" key="3">
    <source>
        <dbReference type="ARBA" id="ARBA00011950"/>
    </source>
</evidence>
<organism evidence="13 14">
    <name type="scientific">Croceicoccus esteveae</name>
    <dbReference type="NCBI Taxonomy" id="3075597"/>
    <lineage>
        <taxon>Bacteria</taxon>
        <taxon>Pseudomonadati</taxon>
        <taxon>Pseudomonadota</taxon>
        <taxon>Alphaproteobacteria</taxon>
        <taxon>Sphingomonadales</taxon>
        <taxon>Erythrobacteraceae</taxon>
        <taxon>Croceicoccus</taxon>
    </lineage>
</organism>
<evidence type="ECO:0000256" key="5">
    <source>
        <dbReference type="ARBA" id="ARBA00023150"/>
    </source>
</evidence>
<accession>A0ABU2ZF65</accession>
<dbReference type="SUPFAM" id="SSF54690">
    <property type="entry name" value="Molybdopterin synthase subunit MoaE"/>
    <property type="match status" value="1"/>
</dbReference>
<protein>
    <recommendedName>
        <fullName evidence="4">Molybdopterin synthase catalytic subunit</fullName>
        <ecNumber evidence="3">2.8.1.12</ecNumber>
    </recommendedName>
    <alternativeName>
        <fullName evidence="10">MPT synthase subunit 2</fullName>
    </alternativeName>
    <alternativeName>
        <fullName evidence="8">Molybdenum cofactor biosynthesis protein E</fullName>
    </alternativeName>
    <alternativeName>
        <fullName evidence="9">Molybdopterin-converting factor large subunit</fullName>
    </alternativeName>
    <alternativeName>
        <fullName evidence="11">Molybdopterin-converting factor subunit 2</fullName>
    </alternativeName>
</protein>
<evidence type="ECO:0000313" key="14">
    <source>
        <dbReference type="Proteomes" id="UP001259803"/>
    </source>
</evidence>
<dbReference type="EC" id="2.8.1.12" evidence="3"/>
<dbReference type="EMBL" id="JAVRHS010000002">
    <property type="protein sequence ID" value="MDT0575242.1"/>
    <property type="molecule type" value="Genomic_DNA"/>
</dbReference>
<dbReference type="Pfam" id="PF02391">
    <property type="entry name" value="MoaE"/>
    <property type="match status" value="1"/>
</dbReference>
<proteinExistence type="inferred from homology"/>
<dbReference type="CDD" id="cd00756">
    <property type="entry name" value="MoaE"/>
    <property type="match status" value="1"/>
</dbReference>
<name>A0ABU2ZF65_9SPHN</name>
<evidence type="ECO:0000256" key="2">
    <source>
        <dbReference type="ARBA" id="ARBA00005426"/>
    </source>
</evidence>
<comment type="similarity">
    <text evidence="2">Belongs to the MoaE family.</text>
</comment>
<comment type="catalytic activity">
    <reaction evidence="12">
        <text>2 [molybdopterin-synthase sulfur-carrier protein]-C-terminal-Gly-aminoethanethioate + cyclic pyranopterin phosphate + H2O = molybdopterin + 2 [molybdopterin-synthase sulfur-carrier protein]-C-terminal Gly-Gly + 2 H(+)</text>
        <dbReference type="Rhea" id="RHEA:26333"/>
        <dbReference type="Rhea" id="RHEA-COMP:12202"/>
        <dbReference type="Rhea" id="RHEA-COMP:19907"/>
        <dbReference type="ChEBI" id="CHEBI:15377"/>
        <dbReference type="ChEBI" id="CHEBI:15378"/>
        <dbReference type="ChEBI" id="CHEBI:58698"/>
        <dbReference type="ChEBI" id="CHEBI:59648"/>
        <dbReference type="ChEBI" id="CHEBI:90778"/>
        <dbReference type="ChEBI" id="CHEBI:232372"/>
        <dbReference type="EC" id="2.8.1.12"/>
    </reaction>
</comment>
<evidence type="ECO:0000256" key="11">
    <source>
        <dbReference type="ARBA" id="ARBA00032474"/>
    </source>
</evidence>
<evidence type="ECO:0000256" key="7">
    <source>
        <dbReference type="ARBA" id="ARBA00026066"/>
    </source>
</evidence>
<dbReference type="RefSeq" id="WP_311339820.1">
    <property type="nucleotide sequence ID" value="NZ_JAVRHS010000002.1"/>
</dbReference>
<evidence type="ECO:0000256" key="8">
    <source>
        <dbReference type="ARBA" id="ARBA00029745"/>
    </source>
</evidence>
<evidence type="ECO:0000256" key="1">
    <source>
        <dbReference type="ARBA" id="ARBA00005046"/>
    </source>
</evidence>
<comment type="pathway">
    <text evidence="1">Cofactor biosynthesis; molybdopterin biosynthesis.</text>
</comment>
<dbReference type="InterPro" id="IPR003448">
    <property type="entry name" value="Mopterin_biosynth_MoaE"/>
</dbReference>